<proteinExistence type="predicted"/>
<evidence type="ECO:0000256" key="3">
    <source>
        <dbReference type="ARBA" id="ARBA00022737"/>
    </source>
</evidence>
<feature type="region of interest" description="Disordered" evidence="10">
    <location>
        <begin position="276"/>
        <end position="298"/>
    </location>
</feature>
<dbReference type="InterPro" id="IPR013087">
    <property type="entry name" value="Znf_C2H2_type"/>
</dbReference>
<dbReference type="FunFam" id="3.30.160.60:FF:000757">
    <property type="entry name" value="Transcription factor Msn2p"/>
    <property type="match status" value="1"/>
</dbReference>
<keyword evidence="5" id="KW-0862">Zinc</keyword>
<evidence type="ECO:0000256" key="1">
    <source>
        <dbReference type="ARBA" id="ARBA00004123"/>
    </source>
</evidence>
<keyword evidence="3" id="KW-0677">Repeat</keyword>
<feature type="compositionally biased region" description="Low complexity" evidence="10">
    <location>
        <begin position="628"/>
        <end position="642"/>
    </location>
</feature>
<evidence type="ECO:0000256" key="10">
    <source>
        <dbReference type="SAM" id="MobiDB-lite"/>
    </source>
</evidence>
<name>A0A2H1GNM7_ZYMTR</name>
<keyword evidence="8" id="KW-0539">Nucleus</keyword>
<dbReference type="InterPro" id="IPR051059">
    <property type="entry name" value="VerF-like"/>
</dbReference>
<protein>
    <recommendedName>
        <fullName evidence="11">C2H2-type domain-containing protein</fullName>
    </recommendedName>
</protein>
<keyword evidence="7" id="KW-0804">Transcription</keyword>
<evidence type="ECO:0000256" key="9">
    <source>
        <dbReference type="PROSITE-ProRule" id="PRU00042"/>
    </source>
</evidence>
<dbReference type="GO" id="GO:0005634">
    <property type="term" value="C:nucleus"/>
    <property type="evidence" value="ECO:0007669"/>
    <property type="project" value="UniProtKB-SubCell"/>
</dbReference>
<feature type="compositionally biased region" description="Polar residues" evidence="10">
    <location>
        <begin position="476"/>
        <end position="487"/>
    </location>
</feature>
<dbReference type="PANTHER" id="PTHR40626">
    <property type="entry name" value="MIP31509P"/>
    <property type="match status" value="1"/>
</dbReference>
<feature type="compositionally biased region" description="Low complexity" evidence="10">
    <location>
        <begin position="459"/>
        <end position="471"/>
    </location>
</feature>
<evidence type="ECO:0000256" key="5">
    <source>
        <dbReference type="ARBA" id="ARBA00022833"/>
    </source>
</evidence>
<dbReference type="PROSITE" id="PS50157">
    <property type="entry name" value="ZINC_FINGER_C2H2_2"/>
    <property type="match status" value="2"/>
</dbReference>
<evidence type="ECO:0000313" key="13">
    <source>
        <dbReference type="Proteomes" id="UP000245764"/>
    </source>
</evidence>
<evidence type="ECO:0000256" key="6">
    <source>
        <dbReference type="ARBA" id="ARBA00023015"/>
    </source>
</evidence>
<feature type="domain" description="C2H2-type" evidence="11">
    <location>
        <begin position="533"/>
        <end position="555"/>
    </location>
</feature>
<feature type="region of interest" description="Disordered" evidence="10">
    <location>
        <begin position="582"/>
        <end position="611"/>
    </location>
</feature>
<dbReference type="Proteomes" id="UP000245764">
    <property type="component" value="Chromosome 7"/>
</dbReference>
<evidence type="ECO:0000256" key="8">
    <source>
        <dbReference type="ARBA" id="ARBA00023242"/>
    </source>
</evidence>
<dbReference type="GO" id="GO:0000981">
    <property type="term" value="F:DNA-binding transcription factor activity, RNA polymerase II-specific"/>
    <property type="evidence" value="ECO:0007669"/>
    <property type="project" value="InterPro"/>
</dbReference>
<feature type="domain" description="C2H2-type" evidence="11">
    <location>
        <begin position="504"/>
        <end position="532"/>
    </location>
</feature>
<dbReference type="PANTHER" id="PTHR40626:SF11">
    <property type="entry name" value="ZINC FINGER PROTEIN YPR022C"/>
    <property type="match status" value="1"/>
</dbReference>
<evidence type="ECO:0000256" key="4">
    <source>
        <dbReference type="ARBA" id="ARBA00022771"/>
    </source>
</evidence>
<dbReference type="InterPro" id="IPR036236">
    <property type="entry name" value="Znf_C2H2_sf"/>
</dbReference>
<dbReference type="SMART" id="SM00355">
    <property type="entry name" value="ZnF_C2H2"/>
    <property type="match status" value="2"/>
</dbReference>
<keyword evidence="2" id="KW-0479">Metal-binding</keyword>
<dbReference type="AlphaFoldDB" id="A0A2H1GNM7"/>
<dbReference type="Pfam" id="PF00096">
    <property type="entry name" value="zf-C2H2"/>
    <property type="match status" value="2"/>
</dbReference>
<dbReference type="PROSITE" id="PS00028">
    <property type="entry name" value="ZINC_FINGER_C2H2_1"/>
    <property type="match status" value="2"/>
</dbReference>
<comment type="subcellular location">
    <subcellularLocation>
        <location evidence="1">Nucleus</location>
    </subcellularLocation>
</comment>
<reference evidence="13" key="1">
    <citation type="submission" date="2017-05" db="EMBL/GenBank/DDBJ databases">
        <authorList>
            <person name="Song R."/>
            <person name="Chenine A.L."/>
            <person name="Ruprecht R.M."/>
        </authorList>
    </citation>
    <scope>NUCLEOTIDE SEQUENCE [LARGE SCALE GENOMIC DNA]</scope>
</reference>
<dbReference type="GO" id="GO:0000978">
    <property type="term" value="F:RNA polymerase II cis-regulatory region sequence-specific DNA binding"/>
    <property type="evidence" value="ECO:0007669"/>
    <property type="project" value="InterPro"/>
</dbReference>
<dbReference type="GO" id="GO:0008270">
    <property type="term" value="F:zinc ion binding"/>
    <property type="evidence" value="ECO:0007669"/>
    <property type="project" value="UniProtKB-KW"/>
</dbReference>
<feature type="region of interest" description="Disordered" evidence="10">
    <location>
        <begin position="420"/>
        <end position="500"/>
    </location>
</feature>
<evidence type="ECO:0000256" key="7">
    <source>
        <dbReference type="ARBA" id="ARBA00023163"/>
    </source>
</evidence>
<evidence type="ECO:0000256" key="2">
    <source>
        <dbReference type="ARBA" id="ARBA00022723"/>
    </source>
</evidence>
<evidence type="ECO:0000259" key="11">
    <source>
        <dbReference type="PROSITE" id="PS50157"/>
    </source>
</evidence>
<organism evidence="12 13">
    <name type="scientific">Zymoseptoria tritici ST99CH_1E4</name>
    <dbReference type="NCBI Taxonomy" id="1276532"/>
    <lineage>
        <taxon>Eukaryota</taxon>
        <taxon>Fungi</taxon>
        <taxon>Dikarya</taxon>
        <taxon>Ascomycota</taxon>
        <taxon>Pezizomycotina</taxon>
        <taxon>Dothideomycetes</taxon>
        <taxon>Dothideomycetidae</taxon>
        <taxon>Mycosphaerellales</taxon>
        <taxon>Mycosphaerellaceae</taxon>
        <taxon>Zymoseptoria</taxon>
    </lineage>
</organism>
<dbReference type="GO" id="GO:0000785">
    <property type="term" value="C:chromatin"/>
    <property type="evidence" value="ECO:0007669"/>
    <property type="project" value="TreeGrafter"/>
</dbReference>
<keyword evidence="4 9" id="KW-0863">Zinc-finger</keyword>
<dbReference type="SUPFAM" id="SSF57667">
    <property type="entry name" value="beta-beta-alpha zinc fingers"/>
    <property type="match status" value="1"/>
</dbReference>
<feature type="region of interest" description="Disordered" evidence="10">
    <location>
        <begin position="625"/>
        <end position="657"/>
    </location>
</feature>
<accession>A0A2H1GNM7</accession>
<evidence type="ECO:0000313" key="12">
    <source>
        <dbReference type="EMBL" id="SMR55166.1"/>
    </source>
</evidence>
<keyword evidence="6" id="KW-0805">Transcription regulation</keyword>
<dbReference type="FunFam" id="3.30.160.60:FF:000141">
    <property type="entry name" value="C2H2 zinc finger protein"/>
    <property type="match status" value="1"/>
</dbReference>
<dbReference type="Gene3D" id="3.30.160.60">
    <property type="entry name" value="Classic Zinc Finger"/>
    <property type="match status" value="2"/>
</dbReference>
<dbReference type="EMBL" id="LT854259">
    <property type="protein sequence ID" value="SMR55166.1"/>
    <property type="molecule type" value="Genomic_DNA"/>
</dbReference>
<sequence length="657" mass="71280">MGPAGSVPTSPTKPVSTRVGTTARLALCAWLTPLGHSALAVASSHPTNICRIPTYLIMEYSTHASPPMGQSPFFYYHPESRPDNRQHHGHFAPHYPHPHGLPLNVVPSSSEHMMQYQQPAYRQQHAGPHHIYHPQPHPQHFYAPQPMLTPDASPRQQQKPAMYVQQQDMHHLMPIDTECQYYPGTPTLSASGSFSSVSTPPASADIIPTPVNGVFFGKSNSAQWPAVKQGCEEEVFSEVLAGGDWTRPGSPPMTPVFLHNNSISAASDCSFDLLSGHSSNQASPSPSPVPQCGESEQEVCDPRNLTVGSEFQNMTSLEDNHKPLIKGEPHIHIATPHELMSYGGLPTFEPIFELDVEDDFSGMVAYGGAATEIHFSGAKRQRLDLGLTPGFVEDDGFFSEESFSDEDDLVAAAGAYSPPMSEFSMPDDSNAADVKSSSSKRKPAKKTEMSAEPSTQQGSTAPASTAASNNSDVNDDSATPAQSSNGVSRRGRKQSLTDDPSKTFVCTLCSRRFRRQEHLKRHYRSLHTHDKPFECTDCGKKFSRSDNLSQHQRTHGAGTMVMGVLGAPGEMPLGQPIESVNGGDAGAMIRPKQESPYQQPPQYAQRVSPETGELGAMLFDVTAQVAGSSSSSSSYSGESDFSPVSDRKPAKKRKREE</sequence>
<gene>
    <name evidence="12" type="ORF">ZT1E4_G7513</name>
</gene>